<comment type="caution">
    <text evidence="2">The sequence shown here is derived from an EMBL/GenBank/DDBJ whole genome shotgun (WGS) entry which is preliminary data.</text>
</comment>
<dbReference type="EMBL" id="NQWH01000046">
    <property type="protein sequence ID" value="PHP26273.1"/>
    <property type="molecule type" value="Genomic_DNA"/>
</dbReference>
<evidence type="ECO:0000313" key="3">
    <source>
        <dbReference type="Proteomes" id="UP000221860"/>
    </source>
</evidence>
<organism evidence="2 3">
    <name type="scientific">Limimaricola cinnabarinus</name>
    <dbReference type="NCBI Taxonomy" id="1125964"/>
    <lineage>
        <taxon>Bacteria</taxon>
        <taxon>Pseudomonadati</taxon>
        <taxon>Pseudomonadota</taxon>
        <taxon>Alphaproteobacteria</taxon>
        <taxon>Rhodobacterales</taxon>
        <taxon>Paracoccaceae</taxon>
        <taxon>Limimaricola</taxon>
    </lineage>
</organism>
<proteinExistence type="predicted"/>
<name>A0A2G1MC19_9RHOB</name>
<gene>
    <name evidence="2" type="ORF">CJ301_17340</name>
</gene>
<dbReference type="GO" id="GO:0003677">
    <property type="term" value="F:DNA binding"/>
    <property type="evidence" value="ECO:0007669"/>
    <property type="project" value="InterPro"/>
</dbReference>
<evidence type="ECO:0000313" key="2">
    <source>
        <dbReference type="EMBL" id="PHP26273.1"/>
    </source>
</evidence>
<dbReference type="SUPFAM" id="SSF46689">
    <property type="entry name" value="Homeodomain-like"/>
    <property type="match status" value="1"/>
</dbReference>
<feature type="non-terminal residue" evidence="2">
    <location>
        <position position="42"/>
    </location>
</feature>
<keyword evidence="3" id="KW-1185">Reference proteome</keyword>
<dbReference type="InterPro" id="IPR009057">
    <property type="entry name" value="Homeodomain-like_sf"/>
</dbReference>
<feature type="domain" description="HTH psq-type" evidence="1">
    <location>
        <begin position="10"/>
        <end position="29"/>
    </location>
</feature>
<dbReference type="AlphaFoldDB" id="A0A2G1MC19"/>
<evidence type="ECO:0000259" key="1">
    <source>
        <dbReference type="Pfam" id="PF05225"/>
    </source>
</evidence>
<protein>
    <recommendedName>
        <fullName evidence="1">HTH psq-type domain-containing protein</fullName>
    </recommendedName>
</protein>
<dbReference type="InterPro" id="IPR007889">
    <property type="entry name" value="HTH_Psq"/>
</dbReference>
<sequence>MDLYRKVRLACAEGMSQRKAARHFNISRDSVAKMMAFSAPPG</sequence>
<reference evidence="2 3" key="1">
    <citation type="submission" date="2017-08" db="EMBL/GenBank/DDBJ databases">
        <title>Draft Genome Sequence of Loktanella cinnabarina Strain XM1, Isolated from Coastal Surface Water.</title>
        <authorList>
            <person name="Ma R."/>
            <person name="Wang J."/>
            <person name="Wang Q."/>
            <person name="Ma Z."/>
            <person name="Li J."/>
            <person name="Chen L."/>
        </authorList>
    </citation>
    <scope>NUCLEOTIDE SEQUENCE [LARGE SCALE GENOMIC DNA]</scope>
    <source>
        <strain evidence="2 3">XM1</strain>
    </source>
</reference>
<accession>A0A2G1MC19</accession>
<dbReference type="Proteomes" id="UP000221860">
    <property type="component" value="Unassembled WGS sequence"/>
</dbReference>
<dbReference type="Pfam" id="PF05225">
    <property type="entry name" value="HTH_psq"/>
    <property type="match status" value="1"/>
</dbReference>